<evidence type="ECO:0000256" key="5">
    <source>
        <dbReference type="SAM" id="MobiDB-lite"/>
    </source>
</evidence>
<dbReference type="Gene3D" id="3.40.50.2000">
    <property type="entry name" value="Glycogen Phosphorylase B"/>
    <property type="match status" value="2"/>
</dbReference>
<accession>A0A5B8U682</accession>
<dbReference type="EMBL" id="CP042430">
    <property type="protein sequence ID" value="QEC48497.1"/>
    <property type="molecule type" value="Genomic_DNA"/>
</dbReference>
<dbReference type="PANTHER" id="PTHR43179:SF12">
    <property type="entry name" value="GALACTOFURANOSYLTRANSFERASE GLFT2"/>
    <property type="match status" value="1"/>
</dbReference>
<protein>
    <submittedName>
        <fullName evidence="7">Glycosyltransferase</fullName>
    </submittedName>
</protein>
<dbReference type="CDD" id="cd03801">
    <property type="entry name" value="GT4_PimA-like"/>
    <property type="match status" value="1"/>
</dbReference>
<dbReference type="PANTHER" id="PTHR43179">
    <property type="entry name" value="RHAMNOSYLTRANSFERASE WBBL"/>
    <property type="match status" value="1"/>
</dbReference>
<dbReference type="Pfam" id="PF13692">
    <property type="entry name" value="Glyco_trans_1_4"/>
    <property type="match status" value="1"/>
</dbReference>
<feature type="domain" description="Glycosyltransferase 2-like" evidence="6">
    <location>
        <begin position="80"/>
        <end position="201"/>
    </location>
</feature>
<gene>
    <name evidence="7" type="ORF">FSW04_13590</name>
</gene>
<dbReference type="GO" id="GO:0016757">
    <property type="term" value="F:glycosyltransferase activity"/>
    <property type="evidence" value="ECO:0007669"/>
    <property type="project" value="UniProtKB-KW"/>
</dbReference>
<organism evidence="7 8">
    <name type="scientific">Baekduia soli</name>
    <dbReference type="NCBI Taxonomy" id="496014"/>
    <lineage>
        <taxon>Bacteria</taxon>
        <taxon>Bacillati</taxon>
        <taxon>Actinomycetota</taxon>
        <taxon>Thermoleophilia</taxon>
        <taxon>Solirubrobacterales</taxon>
        <taxon>Baekduiaceae</taxon>
        <taxon>Baekduia</taxon>
    </lineage>
</organism>
<evidence type="ECO:0000256" key="4">
    <source>
        <dbReference type="ARBA" id="ARBA00022679"/>
    </source>
</evidence>
<keyword evidence="3" id="KW-0328">Glycosyltransferase</keyword>
<dbReference type="SUPFAM" id="SSF53756">
    <property type="entry name" value="UDP-Glycosyltransferase/glycogen phosphorylase"/>
    <property type="match status" value="1"/>
</dbReference>
<proteinExistence type="inferred from homology"/>
<evidence type="ECO:0000313" key="8">
    <source>
        <dbReference type="Proteomes" id="UP000321805"/>
    </source>
</evidence>
<keyword evidence="4 7" id="KW-0808">Transferase</keyword>
<dbReference type="Pfam" id="PF00535">
    <property type="entry name" value="Glycos_transf_2"/>
    <property type="match status" value="1"/>
</dbReference>
<dbReference type="InterPro" id="IPR001173">
    <property type="entry name" value="Glyco_trans_2-like"/>
</dbReference>
<dbReference type="Gene3D" id="3.90.550.10">
    <property type="entry name" value="Spore Coat Polysaccharide Biosynthesis Protein SpsA, Chain A"/>
    <property type="match status" value="1"/>
</dbReference>
<comment type="pathway">
    <text evidence="1">Cell wall biogenesis; cell wall polysaccharide biosynthesis.</text>
</comment>
<feature type="region of interest" description="Disordered" evidence="5">
    <location>
        <begin position="58"/>
        <end position="77"/>
    </location>
</feature>
<feature type="compositionally biased region" description="Pro residues" evidence="5">
    <location>
        <begin position="66"/>
        <end position="75"/>
    </location>
</feature>
<comment type="similarity">
    <text evidence="2">Belongs to the glycosyltransferase 2 family.</text>
</comment>
<dbReference type="Proteomes" id="UP000321805">
    <property type="component" value="Chromosome"/>
</dbReference>
<evidence type="ECO:0000256" key="3">
    <source>
        <dbReference type="ARBA" id="ARBA00022676"/>
    </source>
</evidence>
<dbReference type="RefSeq" id="WP_146920094.1">
    <property type="nucleotide sequence ID" value="NZ_CP042430.1"/>
</dbReference>
<reference evidence="7 8" key="1">
    <citation type="journal article" date="2018" name="J. Microbiol.">
        <title>Baekduia soli gen. nov., sp. nov., a novel bacterium isolated from the soil of Baekdu Mountain and proposal of a novel family name, Baekduiaceae fam. nov.</title>
        <authorList>
            <person name="An D.S."/>
            <person name="Siddiqi M.Z."/>
            <person name="Kim K.H."/>
            <person name="Yu H.S."/>
            <person name="Im W.T."/>
        </authorList>
    </citation>
    <scope>NUCLEOTIDE SEQUENCE [LARGE SCALE GENOMIC DNA]</scope>
    <source>
        <strain evidence="7 8">BR7-21</strain>
    </source>
</reference>
<evidence type="ECO:0000256" key="2">
    <source>
        <dbReference type="ARBA" id="ARBA00006739"/>
    </source>
</evidence>
<dbReference type="KEGG" id="bsol:FSW04_13590"/>
<keyword evidence="8" id="KW-1185">Reference proteome</keyword>
<name>A0A5B8U682_9ACTN</name>
<dbReference type="InterPro" id="IPR029044">
    <property type="entry name" value="Nucleotide-diphossugar_trans"/>
</dbReference>
<evidence type="ECO:0000313" key="7">
    <source>
        <dbReference type="EMBL" id="QEC48497.1"/>
    </source>
</evidence>
<sequence>MSYPIVDVEVTRPAPALQLDADEDGVALVSRRDGRVVGFALHPMRRGSRLSAHRVSALLDPEPGDGRPPAPPGPDAPTISVVVCTRGRPELLELCLEGVAAQRPPPHETLVVDNAPRDDRTRRVAERFAGVRYLVEPCPGLDFARNLAVQRATGEVVAFLDDDAVPDAGWMGGLHGALADHPDLGAIAGQVLPSELRTASQVAFERRGGFRRGNRQVRYQGQELAGNPIYPYGAGMLGAGCNMAVRRDVALRLGGFDEALDTGPPLPGGGDIDLLHRVVRAGLPLVYEPRAVVLHRHRPDAEALRRQYDSWGRSLMAFVTKTYMSDPVGRPKLRRLVRWWFATQGRQASGGVLRRRPDRTSAALAELRGGIGGLLGTYGRSRRRSAALRATRGAPTVAILPWGDVVEDYLEPIGLTLDDYAERLSGGWLFGYAEALSGAGVRSVIVCWSTNVRRPERRMHVPTGAVLWFLPPSRLWRVARRRLADPYAWDARAARAPGASRMGAALARTAAPYLSTTPWRLRRVLRAEGCRAILCQEYEEGRFDLVVALGRGLRLPVYATFQGGDHTRTLLERIVRPRSVRRATGLIIGAAAEAERVRRRYRPGPGRIAGIPNPLNPAAVSTVARDAAREALGLPLAGRVVAWVGRTDIRPKGLDILLDAWPAINRDGQVGLLLLGTGSGAGWLRDQLATRRLTGVVWRDEYVLDRDVVNRHLSAADVFVLPSRQEGFPVALVEAMAAGLPVVACDAPGVRAIVGDGDDAGGVVVATEDEAALAAAVRALLADPDRARRLGEAARRRVAARFSPAAVGAALRVALIGT</sequence>
<dbReference type="SUPFAM" id="SSF53448">
    <property type="entry name" value="Nucleotide-diphospho-sugar transferases"/>
    <property type="match status" value="1"/>
</dbReference>
<dbReference type="OrthoDB" id="6286688at2"/>
<dbReference type="AlphaFoldDB" id="A0A5B8U682"/>
<evidence type="ECO:0000259" key="6">
    <source>
        <dbReference type="Pfam" id="PF00535"/>
    </source>
</evidence>
<evidence type="ECO:0000256" key="1">
    <source>
        <dbReference type="ARBA" id="ARBA00004776"/>
    </source>
</evidence>